<keyword evidence="6" id="KW-1185">Reference proteome</keyword>
<feature type="domain" description="K Homology" evidence="4">
    <location>
        <begin position="122"/>
        <end position="192"/>
    </location>
</feature>
<reference evidence="5" key="2">
    <citation type="submission" date="2025-08" db="UniProtKB">
        <authorList>
            <consortium name="Ensembl"/>
        </authorList>
    </citation>
    <scope>IDENTIFICATION</scope>
</reference>
<proteinExistence type="predicted"/>
<dbReference type="InterPro" id="IPR004088">
    <property type="entry name" value="KH_dom_type_1"/>
</dbReference>
<evidence type="ECO:0000256" key="2">
    <source>
        <dbReference type="PROSITE-ProRule" id="PRU00117"/>
    </source>
</evidence>
<dbReference type="InterPro" id="IPR004087">
    <property type="entry name" value="KH_dom"/>
</dbReference>
<dbReference type="FunFam" id="3.30.1370.10:FF:000060">
    <property type="entry name" value="Far upstream element binding protein 3"/>
    <property type="match status" value="1"/>
</dbReference>
<dbReference type="Pfam" id="PF00013">
    <property type="entry name" value="KH_1"/>
    <property type="match status" value="4"/>
</dbReference>
<evidence type="ECO:0000256" key="1">
    <source>
        <dbReference type="ARBA" id="ARBA00022737"/>
    </source>
</evidence>
<dbReference type="SUPFAM" id="SSF54791">
    <property type="entry name" value="Eukaryotic type KH-domain (KH-domain type I)"/>
    <property type="match status" value="4"/>
</dbReference>
<dbReference type="AlphaFoldDB" id="A0AAX7SG31"/>
<dbReference type="InterPro" id="IPR036612">
    <property type="entry name" value="KH_dom_type_1_sf"/>
</dbReference>
<feature type="chain" id="PRO_5044298118" description="K Homology domain-containing protein" evidence="3">
    <location>
        <begin position="16"/>
        <end position="519"/>
    </location>
</feature>
<organism evidence="5 6">
    <name type="scientific">Astatotilapia calliptera</name>
    <name type="common">Eastern happy</name>
    <name type="synonym">Chromis callipterus</name>
    <dbReference type="NCBI Taxonomy" id="8154"/>
    <lineage>
        <taxon>Eukaryota</taxon>
        <taxon>Metazoa</taxon>
        <taxon>Chordata</taxon>
        <taxon>Craniata</taxon>
        <taxon>Vertebrata</taxon>
        <taxon>Euteleostomi</taxon>
        <taxon>Actinopterygii</taxon>
        <taxon>Neopterygii</taxon>
        <taxon>Teleostei</taxon>
        <taxon>Neoteleostei</taxon>
        <taxon>Acanthomorphata</taxon>
        <taxon>Ovalentaria</taxon>
        <taxon>Cichlomorphae</taxon>
        <taxon>Cichliformes</taxon>
        <taxon>Cichlidae</taxon>
        <taxon>African cichlids</taxon>
        <taxon>Pseudocrenilabrinae</taxon>
        <taxon>Haplochromini</taxon>
        <taxon>Astatotilapia</taxon>
    </lineage>
</organism>
<dbReference type="SMART" id="SM00322">
    <property type="entry name" value="KH"/>
    <property type="match status" value="4"/>
</dbReference>
<keyword evidence="3" id="KW-0732">Signal</keyword>
<feature type="domain" description="K Homology" evidence="4">
    <location>
        <begin position="395"/>
        <end position="468"/>
    </location>
</feature>
<dbReference type="PANTHER" id="PTHR10288">
    <property type="entry name" value="KH DOMAIN CONTAINING RNA BINDING PROTEIN"/>
    <property type="match status" value="1"/>
</dbReference>
<dbReference type="Gene3D" id="3.30.1370.10">
    <property type="entry name" value="K Homology domain, type 1"/>
    <property type="match status" value="4"/>
</dbReference>
<feature type="domain" description="K Homology" evidence="4">
    <location>
        <begin position="298"/>
        <end position="368"/>
    </location>
</feature>
<name>A0AAX7SG31_ASTCA</name>
<dbReference type="PROSITE" id="PS50084">
    <property type="entry name" value="KH_TYPE_1"/>
    <property type="match status" value="4"/>
</dbReference>
<accession>A0AAX7SG31</accession>
<evidence type="ECO:0000313" key="5">
    <source>
        <dbReference type="Ensembl" id="ENSACLP00000041681.1"/>
    </source>
</evidence>
<evidence type="ECO:0000259" key="4">
    <source>
        <dbReference type="SMART" id="SM00322"/>
    </source>
</evidence>
<protein>
    <recommendedName>
        <fullName evidence="4">K Homology domain-containing protein</fullName>
    </recommendedName>
</protein>
<feature type="signal peptide" evidence="3">
    <location>
        <begin position="1"/>
        <end position="15"/>
    </location>
</feature>
<dbReference type="Ensembl" id="ENSACLT00000060129.1">
    <property type="protein sequence ID" value="ENSACLP00000041681.1"/>
    <property type="gene ID" value="ENSACLG00000011819.2"/>
</dbReference>
<dbReference type="GeneTree" id="ENSGT00940000156744"/>
<reference evidence="5" key="3">
    <citation type="submission" date="2025-09" db="UniProtKB">
        <authorList>
            <consortium name="Ensembl"/>
        </authorList>
    </citation>
    <scope>IDENTIFICATION</scope>
</reference>
<evidence type="ECO:0000256" key="3">
    <source>
        <dbReference type="SAM" id="SignalP"/>
    </source>
</evidence>
<feature type="domain" description="K Homology" evidence="4">
    <location>
        <begin position="207"/>
        <end position="279"/>
    </location>
</feature>
<dbReference type="FunFam" id="3.30.1370.10:FF:000007">
    <property type="entry name" value="far upstream element-binding protein 1 isoform X1"/>
    <property type="match status" value="1"/>
</dbReference>
<sequence length="519" mass="55832">MTALYFLLSVVAVYCHQEAVSQTPGQWLVNAVSFLIFGFFGSASGPAADQKLPDIYAGCQAGIIMYLLFCPQMTAKMGGDQMPNMNSSSPVLDPSMYGFGGQKRSLDNGVGNHLSAMVHQRAFTTEDFKVPDKMVGFIIGKGGEQISRIQQESGCKIQIASDSGGMLDRPCTLTGSPENIEQAKRLLCEIIEQCRYGPGFHNEMDGNSSIQQILIPANKVGLVIGKGGETIKQLQERTGVQMIMIQDDPMPTGADKPLRITGDPHKVQQARELVVKLIRDKDQGDYRAGRADFGSKMGGSSLDVVVPRFAVGIIIGRNGEMIKKIQNDAGVRIQFKQDDGISPDRVAQVMGQPDHCHHAVHLINELVQTAQERDGFGGVIGRRGRGDCNMGGPGGLQEMTYAVPADKCGLVIGKGGETIKNIKEQSRAHVELQRNPPPNTDPNVRIFSIRGTPQQMEKARQLINERIGVGGLAPAPHDTPSPKCPLSGLIFMSAHVKAGSFSVELGCSGPGGQQDVTRG</sequence>
<reference evidence="5" key="1">
    <citation type="submission" date="2018-05" db="EMBL/GenBank/DDBJ databases">
        <authorList>
            <person name="Datahose"/>
        </authorList>
    </citation>
    <scope>NUCLEOTIDE SEQUENCE</scope>
</reference>
<evidence type="ECO:0000313" key="6">
    <source>
        <dbReference type="Proteomes" id="UP000265100"/>
    </source>
</evidence>
<keyword evidence="1" id="KW-0677">Repeat</keyword>
<dbReference type="Proteomes" id="UP000265100">
    <property type="component" value="Chromosome 7"/>
</dbReference>
<dbReference type="GO" id="GO:0003723">
    <property type="term" value="F:RNA binding"/>
    <property type="evidence" value="ECO:0007669"/>
    <property type="project" value="UniProtKB-UniRule"/>
</dbReference>
<keyword evidence="2" id="KW-0694">RNA-binding</keyword>